<keyword evidence="1" id="KW-0812">Transmembrane</keyword>
<dbReference type="InterPro" id="IPR042421">
    <property type="entry name" value="C3orf33-like"/>
</dbReference>
<dbReference type="PANTHER" id="PTHR28434:SF1">
    <property type="entry name" value="PROTEIN C3ORF33"/>
    <property type="match status" value="1"/>
</dbReference>
<feature type="transmembrane region" description="Helical" evidence="1">
    <location>
        <begin position="21"/>
        <end position="38"/>
    </location>
</feature>
<reference evidence="2" key="2">
    <citation type="submission" date="2015-10" db="EMBL/GenBank/DDBJ databases">
        <authorList>
            <person name="Gilbert D.G."/>
        </authorList>
    </citation>
    <scope>NUCLEOTIDE SEQUENCE</scope>
</reference>
<accession>A0A0P4XIX1</accession>
<organism evidence="2">
    <name type="scientific">Daphnia magna</name>
    <dbReference type="NCBI Taxonomy" id="35525"/>
    <lineage>
        <taxon>Eukaryota</taxon>
        <taxon>Metazoa</taxon>
        <taxon>Ecdysozoa</taxon>
        <taxon>Arthropoda</taxon>
        <taxon>Crustacea</taxon>
        <taxon>Branchiopoda</taxon>
        <taxon>Diplostraca</taxon>
        <taxon>Cladocera</taxon>
        <taxon>Anomopoda</taxon>
        <taxon>Daphniidae</taxon>
        <taxon>Daphnia</taxon>
    </lineage>
</organism>
<evidence type="ECO:0000256" key="1">
    <source>
        <dbReference type="SAM" id="Phobius"/>
    </source>
</evidence>
<evidence type="ECO:0000313" key="2">
    <source>
        <dbReference type="EMBL" id="JAI79734.1"/>
    </source>
</evidence>
<sequence>MKKPTDLESRILEILDNNIRLIQYSVYAVGLIGLAVIARSTHIFSKFTSTKSVPREFIRKAVKLQGKVNGIEYYQLPLQQVEGCHPNYALRFNIEHIPIAKLLPWRKKKVVEKSFLLNIELVGVHLTTLEGVDNVIKLPLESNPTIWFRLYGLNCETDHMYASIFLKRTWWKLWSEKDLSLIILKQNKGIVSPYLPNSQQIYFNEKYPAYYRKLLYCEIKYRKL</sequence>
<protein>
    <submittedName>
        <fullName evidence="2">T-cell immunomodulatory protein</fullName>
    </submittedName>
</protein>
<keyword evidence="1" id="KW-0472">Membrane</keyword>
<dbReference type="PANTHER" id="PTHR28434">
    <property type="entry name" value="PROTEIN C3ORF33"/>
    <property type="match status" value="1"/>
</dbReference>
<proteinExistence type="predicted"/>
<dbReference type="EMBL" id="GDIP01218099">
    <property type="protein sequence ID" value="JAJ05303.1"/>
    <property type="molecule type" value="Transcribed_RNA"/>
</dbReference>
<keyword evidence="1" id="KW-1133">Transmembrane helix</keyword>
<dbReference type="AlphaFoldDB" id="A0A0P4XIX1"/>
<name>A0A0P4XIX1_9CRUS</name>
<dbReference type="EMBL" id="GDIP01243667">
    <property type="protein sequence ID" value="JAI79734.1"/>
    <property type="molecule type" value="Transcribed_RNA"/>
</dbReference>
<dbReference type="GO" id="GO:0005615">
    <property type="term" value="C:extracellular space"/>
    <property type="evidence" value="ECO:0007669"/>
    <property type="project" value="TreeGrafter"/>
</dbReference>
<reference evidence="2" key="1">
    <citation type="submission" date="2015-10" db="EMBL/GenBank/DDBJ databases">
        <title>Daphnia magna gene sets from two clonal populations assembled and annotated with EvidentialGene.</title>
        <authorList>
            <person name="Gilbert D."/>
            <person name="Podicheti R."/>
            <person name="Orsini L."/>
            <person name="Colbourne J."/>
            <person name="Pfrender M."/>
        </authorList>
    </citation>
    <scope>NUCLEOTIDE SEQUENCE</scope>
</reference>
<dbReference type="OrthoDB" id="6220511at2759"/>